<keyword evidence="4" id="KW-0479">Metal-binding</keyword>
<evidence type="ECO:0000256" key="5">
    <source>
        <dbReference type="ARBA" id="ARBA00022801"/>
    </source>
</evidence>
<gene>
    <name evidence="8" type="ORF">LVJ94_02600</name>
</gene>
<dbReference type="InterPro" id="IPR006330">
    <property type="entry name" value="Ado/ade_deaminase"/>
</dbReference>
<dbReference type="PANTHER" id="PTHR11409">
    <property type="entry name" value="ADENOSINE DEAMINASE"/>
    <property type="match status" value="1"/>
</dbReference>
<dbReference type="InterPro" id="IPR032466">
    <property type="entry name" value="Metal_Hydrolase"/>
</dbReference>
<sequence>MKTFRVALVCLPALLACSSDDSPPPNGSTAAEQRVQQRLDTLASDEKGLRAFVQQIPKGADLHNHLSGSVAIEKYIQWAAEDGFCTSEKSGWAATPAPCTADQVPISNASKDSKLFADILSSWSMEGHTQEPVKARHEHFFATFDKFDPVMGDTRYPYGIADALSTAAKHHQTYVELMRSLDSWSMGELIEPLMPETGVWTEAYLLEKRAQIVANSKFQTFLDEHTTKFRDQVAQARALLKCGTAEADPGCNVDVRFMMESYRTQSKQFVFGQWLYGFELAQKEPLVVGVNIVSPEEAPVSLQNYNDEMFAVGVLAKMNAADATRKPVHVSLHAGELIPDVLPQNDEGQRHLTFHVDQAVEAGRAERIGHGTDVLSEVAKDPGLFDELRARNVLIEVSLKSSSLLLGYEGERHPLGTLIQKGVPVALSTDDQSIFRTSITEDWLLAIQRNRLSYVALKKLARAGVEHSFLPGKSLWAEPNRPDRVVAECAQDNLGKTEVSKGCLDYVQANERAALQWKLERELAAFESSLP</sequence>
<evidence type="ECO:0000256" key="2">
    <source>
        <dbReference type="ARBA" id="ARBA00006676"/>
    </source>
</evidence>
<evidence type="ECO:0000256" key="6">
    <source>
        <dbReference type="ARBA" id="ARBA00022833"/>
    </source>
</evidence>
<dbReference type="EMBL" id="CP089983">
    <property type="protein sequence ID" value="WXB06152.1"/>
    <property type="molecule type" value="Genomic_DNA"/>
</dbReference>
<evidence type="ECO:0000256" key="4">
    <source>
        <dbReference type="ARBA" id="ARBA00022723"/>
    </source>
</evidence>
<evidence type="ECO:0000259" key="7">
    <source>
        <dbReference type="Pfam" id="PF00962"/>
    </source>
</evidence>
<dbReference type="PANTHER" id="PTHR11409:SF43">
    <property type="entry name" value="ADENOSINE DEAMINASE"/>
    <property type="match status" value="1"/>
</dbReference>
<reference evidence="8" key="1">
    <citation type="submission" date="2021-12" db="EMBL/GenBank/DDBJ databases">
        <title>Discovery of the Pendulisporaceae a myxobacterial family with distinct sporulation behavior and unique specialized metabolism.</title>
        <authorList>
            <person name="Garcia R."/>
            <person name="Popoff A."/>
            <person name="Bader C.D."/>
            <person name="Loehr J."/>
            <person name="Walesch S."/>
            <person name="Walt C."/>
            <person name="Boldt J."/>
            <person name="Bunk B."/>
            <person name="Haeckl F.J.F.P.J."/>
            <person name="Gunesch A.P."/>
            <person name="Birkelbach J."/>
            <person name="Nuebel U."/>
            <person name="Pietschmann T."/>
            <person name="Bach T."/>
            <person name="Mueller R."/>
        </authorList>
    </citation>
    <scope>NUCLEOTIDE SEQUENCE</scope>
    <source>
        <strain evidence="8">MSr11367</strain>
    </source>
</reference>
<dbReference type="Gene3D" id="3.20.20.140">
    <property type="entry name" value="Metal-dependent hydrolases"/>
    <property type="match status" value="1"/>
</dbReference>
<dbReference type="SUPFAM" id="SSF51556">
    <property type="entry name" value="Metallo-dependent hydrolases"/>
    <property type="match status" value="1"/>
</dbReference>
<evidence type="ECO:0000313" key="8">
    <source>
        <dbReference type="EMBL" id="WXB06152.1"/>
    </source>
</evidence>
<protein>
    <recommendedName>
        <fullName evidence="3">adenosine deaminase</fullName>
        <ecNumber evidence="3">3.5.4.4</ecNumber>
    </recommendedName>
</protein>
<dbReference type="InterPro" id="IPR001365">
    <property type="entry name" value="A_deaminase_dom"/>
</dbReference>
<proteinExistence type="inferred from homology"/>
<dbReference type="EC" id="3.5.4.4" evidence="3"/>
<keyword evidence="9" id="KW-1185">Reference proteome</keyword>
<keyword evidence="6" id="KW-0862">Zinc</keyword>
<comment type="similarity">
    <text evidence="2">Belongs to the metallo-dependent hydrolases superfamily. Adenosine and AMP deaminases family.</text>
</comment>
<organism evidence="8 9">
    <name type="scientific">Pendulispora rubella</name>
    <dbReference type="NCBI Taxonomy" id="2741070"/>
    <lineage>
        <taxon>Bacteria</taxon>
        <taxon>Pseudomonadati</taxon>
        <taxon>Myxococcota</taxon>
        <taxon>Myxococcia</taxon>
        <taxon>Myxococcales</taxon>
        <taxon>Sorangiineae</taxon>
        <taxon>Pendulisporaceae</taxon>
        <taxon>Pendulispora</taxon>
    </lineage>
</organism>
<dbReference type="PROSITE" id="PS51257">
    <property type="entry name" value="PROKAR_LIPOPROTEIN"/>
    <property type="match status" value="1"/>
</dbReference>
<dbReference type="Proteomes" id="UP001374803">
    <property type="component" value="Chromosome"/>
</dbReference>
<comment type="cofactor">
    <cofactor evidence="1">
        <name>Zn(2+)</name>
        <dbReference type="ChEBI" id="CHEBI:29105"/>
    </cofactor>
</comment>
<dbReference type="Pfam" id="PF00962">
    <property type="entry name" value="A_deaminase"/>
    <property type="match status" value="1"/>
</dbReference>
<dbReference type="RefSeq" id="WP_394835804.1">
    <property type="nucleotide sequence ID" value="NZ_CP089929.1"/>
</dbReference>
<evidence type="ECO:0000313" key="9">
    <source>
        <dbReference type="Proteomes" id="UP001374803"/>
    </source>
</evidence>
<accession>A0ABZ2L5W4</accession>
<evidence type="ECO:0000256" key="1">
    <source>
        <dbReference type="ARBA" id="ARBA00001947"/>
    </source>
</evidence>
<name>A0ABZ2L5W4_9BACT</name>
<feature type="domain" description="Adenosine deaminase" evidence="7">
    <location>
        <begin position="243"/>
        <end position="473"/>
    </location>
</feature>
<evidence type="ECO:0000256" key="3">
    <source>
        <dbReference type="ARBA" id="ARBA00012784"/>
    </source>
</evidence>
<keyword evidence="5" id="KW-0378">Hydrolase</keyword>